<evidence type="ECO:0000256" key="7">
    <source>
        <dbReference type="PROSITE-ProRule" id="PRU01373"/>
    </source>
</evidence>
<dbReference type="RefSeq" id="WP_202689294.1">
    <property type="nucleotide sequence ID" value="NZ_JAESVN010000005.1"/>
</dbReference>
<evidence type="ECO:0000256" key="2">
    <source>
        <dbReference type="ARBA" id="ARBA00005992"/>
    </source>
</evidence>
<dbReference type="GO" id="GO:0016740">
    <property type="term" value="F:transferase activity"/>
    <property type="evidence" value="ECO:0007669"/>
    <property type="project" value="UniProtKB-KW"/>
</dbReference>
<evidence type="ECO:0000259" key="8">
    <source>
        <dbReference type="PROSITE" id="PS52029"/>
    </source>
</evidence>
<evidence type="ECO:0000256" key="4">
    <source>
        <dbReference type="ARBA" id="ARBA00022960"/>
    </source>
</evidence>
<name>A0A8K0Y2L4_9RHOB</name>
<dbReference type="PROSITE" id="PS52029">
    <property type="entry name" value="LD_TPASE"/>
    <property type="match status" value="1"/>
</dbReference>
<gene>
    <name evidence="9" type="ORF">JL811_12850</name>
</gene>
<dbReference type="SUPFAM" id="SSF141523">
    <property type="entry name" value="L,D-transpeptidase catalytic domain-like"/>
    <property type="match status" value="1"/>
</dbReference>
<dbReference type="GO" id="GO:0008360">
    <property type="term" value="P:regulation of cell shape"/>
    <property type="evidence" value="ECO:0007669"/>
    <property type="project" value="UniProtKB-UniRule"/>
</dbReference>
<dbReference type="GO" id="GO:0009252">
    <property type="term" value="P:peptidoglycan biosynthetic process"/>
    <property type="evidence" value="ECO:0007669"/>
    <property type="project" value="UniProtKB-UniPathway"/>
</dbReference>
<dbReference type="CDD" id="cd16913">
    <property type="entry name" value="YkuD_like"/>
    <property type="match status" value="1"/>
</dbReference>
<evidence type="ECO:0000313" key="9">
    <source>
        <dbReference type="EMBL" id="MBL4918109.1"/>
    </source>
</evidence>
<protein>
    <submittedName>
        <fullName evidence="9">L,D-transpeptidase family protein</fullName>
    </submittedName>
</protein>
<evidence type="ECO:0000256" key="3">
    <source>
        <dbReference type="ARBA" id="ARBA00022679"/>
    </source>
</evidence>
<dbReference type="EMBL" id="JAESVN010000005">
    <property type="protein sequence ID" value="MBL4918109.1"/>
    <property type="molecule type" value="Genomic_DNA"/>
</dbReference>
<dbReference type="UniPathway" id="UPA00219"/>
<keyword evidence="5 7" id="KW-0573">Peptidoglycan synthesis</keyword>
<evidence type="ECO:0000313" key="10">
    <source>
        <dbReference type="Proteomes" id="UP000648908"/>
    </source>
</evidence>
<dbReference type="Pfam" id="PF03734">
    <property type="entry name" value="YkuD"/>
    <property type="match status" value="1"/>
</dbReference>
<dbReference type="PANTHER" id="PTHR38589:SF1">
    <property type="entry name" value="BLR0621 PROTEIN"/>
    <property type="match status" value="1"/>
</dbReference>
<proteinExistence type="inferred from homology"/>
<evidence type="ECO:0000256" key="1">
    <source>
        <dbReference type="ARBA" id="ARBA00004752"/>
    </source>
</evidence>
<dbReference type="InterPro" id="IPR038063">
    <property type="entry name" value="Transpep_catalytic_dom"/>
</dbReference>
<reference evidence="9" key="1">
    <citation type="submission" date="2021-01" db="EMBL/GenBank/DDBJ databases">
        <title>Tabrizicola alba sp. nov. a motile alkaliphilic bacterium isolated from a soda lake.</title>
        <authorList>
            <person name="Szuroczki S."/>
            <person name="Abbaszade G."/>
            <person name="Schumann P."/>
            <person name="Toth E."/>
        </authorList>
    </citation>
    <scope>NUCLEOTIDE SEQUENCE</scope>
    <source>
        <strain evidence="9">DMG-N-6</strain>
    </source>
</reference>
<dbReference type="PANTHER" id="PTHR38589">
    <property type="entry name" value="BLR0621 PROTEIN"/>
    <property type="match status" value="1"/>
</dbReference>
<keyword evidence="4 7" id="KW-0133">Cell shape</keyword>
<feature type="domain" description="L,D-TPase catalytic" evidence="8">
    <location>
        <begin position="1"/>
        <end position="168"/>
    </location>
</feature>
<evidence type="ECO:0000256" key="6">
    <source>
        <dbReference type="ARBA" id="ARBA00023316"/>
    </source>
</evidence>
<keyword evidence="6 7" id="KW-0961">Cell wall biogenesis/degradation</keyword>
<evidence type="ECO:0000256" key="5">
    <source>
        <dbReference type="ARBA" id="ARBA00022984"/>
    </source>
</evidence>
<keyword evidence="3" id="KW-0808">Transferase</keyword>
<dbReference type="Proteomes" id="UP000648908">
    <property type="component" value="Unassembled WGS sequence"/>
</dbReference>
<dbReference type="GO" id="GO:0004180">
    <property type="term" value="F:carboxypeptidase activity"/>
    <property type="evidence" value="ECO:0007669"/>
    <property type="project" value="UniProtKB-ARBA"/>
</dbReference>
<comment type="similarity">
    <text evidence="2">Belongs to the YkuD family.</text>
</comment>
<dbReference type="AlphaFoldDB" id="A0A8K0Y2L4"/>
<feature type="active site" description="Nucleophile" evidence="7">
    <location>
        <position position="144"/>
    </location>
</feature>
<dbReference type="GO" id="GO:0071555">
    <property type="term" value="P:cell wall organization"/>
    <property type="evidence" value="ECO:0007669"/>
    <property type="project" value="UniProtKB-UniRule"/>
</dbReference>
<comment type="pathway">
    <text evidence="1 7">Cell wall biogenesis; peptidoglycan biosynthesis.</text>
</comment>
<comment type="caution">
    <text evidence="9">The sequence shown here is derived from an EMBL/GenBank/DDBJ whole genome shotgun (WGS) entry which is preliminary data.</text>
</comment>
<accession>A0A8K0Y2L4</accession>
<dbReference type="InterPro" id="IPR005490">
    <property type="entry name" value="LD_TPept_cat_dom"/>
</dbReference>
<feature type="active site" description="Proton donor/acceptor" evidence="7">
    <location>
        <position position="132"/>
    </location>
</feature>
<sequence length="187" mass="20426">MHPGTILATRWGVQFAGRRLAASIGRGGIVPAAQKCEGDGATPAGLHRIVGMLFRPDRIAPARLPGWAVPIGPRDLWSDDLRDPAYNHPVRAPHPFGHERLSRPDPLYDLILLTDWNHPDAVPGRGSAIFVHTWRRPRHPTAGCLAFSRPDLLWLAARIRPGTTLEIRGWKSGASAPARPKTPPPSS</sequence>
<keyword evidence="10" id="KW-1185">Reference proteome</keyword>
<organism evidence="9 10">
    <name type="scientific">Szabonella alba</name>
    <dbReference type="NCBI Taxonomy" id="2804194"/>
    <lineage>
        <taxon>Bacteria</taxon>
        <taxon>Pseudomonadati</taxon>
        <taxon>Pseudomonadota</taxon>
        <taxon>Alphaproteobacteria</taxon>
        <taxon>Rhodobacterales</taxon>
        <taxon>Paracoccaceae</taxon>
        <taxon>Szabonella</taxon>
    </lineage>
</organism>